<dbReference type="Proteomes" id="UP000287177">
    <property type="component" value="Unassembled WGS sequence"/>
</dbReference>
<comment type="caution">
    <text evidence="1">The sequence shown here is derived from an EMBL/GenBank/DDBJ whole genome shotgun (WGS) entry which is preliminary data.</text>
</comment>
<organism evidence="1 2">
    <name type="scientific">Mycolicibacterium elephantis DSM 44368</name>
    <dbReference type="NCBI Taxonomy" id="1335622"/>
    <lineage>
        <taxon>Bacteria</taxon>
        <taxon>Bacillati</taxon>
        <taxon>Actinomycetota</taxon>
        <taxon>Actinomycetes</taxon>
        <taxon>Mycobacteriales</taxon>
        <taxon>Mycobacteriaceae</taxon>
        <taxon>Mycolicibacterium</taxon>
    </lineage>
</organism>
<keyword evidence="2" id="KW-1185">Reference proteome</keyword>
<reference evidence="1 2" key="1">
    <citation type="submission" date="2013-06" db="EMBL/GenBank/DDBJ databases">
        <title>The draft sequence of the Mycobacterium elephantis genome.</title>
        <authorList>
            <person name="Pettersson F.B."/>
            <person name="Das S."/>
            <person name="Dasgupta S."/>
            <person name="Bhattacharya A."/>
            <person name="Kirsebom L.A."/>
        </authorList>
    </citation>
    <scope>NUCLEOTIDE SEQUENCE [LARGE SCALE GENOMIC DNA]</scope>
    <source>
        <strain evidence="1 2">DSM 44368</strain>
    </source>
</reference>
<accession>A0A439DYB3</accession>
<dbReference type="RefSeq" id="WP_264032541.1">
    <property type="nucleotide sequence ID" value="NZ_ATDN01000004.1"/>
</dbReference>
<name>A0A439DYB3_9MYCO</name>
<protein>
    <submittedName>
        <fullName evidence="1">Uncharacterized protein</fullName>
    </submittedName>
</protein>
<evidence type="ECO:0000313" key="2">
    <source>
        <dbReference type="Proteomes" id="UP000287177"/>
    </source>
</evidence>
<dbReference type="AlphaFoldDB" id="A0A439DYB3"/>
<gene>
    <name evidence="1" type="ORF">MELE44368_12350</name>
</gene>
<proteinExistence type="predicted"/>
<sequence length="44" mass="4725">MAYEYAELVAQAVESAPPLTSEQVDKLTVLFAQVSGVRELSRAG</sequence>
<dbReference type="EMBL" id="ATDN01000004">
    <property type="protein sequence ID" value="RWA22559.1"/>
    <property type="molecule type" value="Genomic_DNA"/>
</dbReference>
<evidence type="ECO:0000313" key="1">
    <source>
        <dbReference type="EMBL" id="RWA22559.1"/>
    </source>
</evidence>